<dbReference type="InterPro" id="IPR014756">
    <property type="entry name" value="Ig_E-set"/>
</dbReference>
<proteinExistence type="inferred from homology"/>
<dbReference type="Proteomes" id="UP000734854">
    <property type="component" value="Unassembled WGS sequence"/>
</dbReference>
<dbReference type="PANTHER" id="PTHR43002">
    <property type="entry name" value="GLYCOGEN DEBRANCHING ENZYME"/>
    <property type="match status" value="1"/>
</dbReference>
<organism evidence="3 4">
    <name type="scientific">Zingiber officinale</name>
    <name type="common">Ginger</name>
    <name type="synonym">Amomum zingiber</name>
    <dbReference type="NCBI Taxonomy" id="94328"/>
    <lineage>
        <taxon>Eukaryota</taxon>
        <taxon>Viridiplantae</taxon>
        <taxon>Streptophyta</taxon>
        <taxon>Embryophyta</taxon>
        <taxon>Tracheophyta</taxon>
        <taxon>Spermatophyta</taxon>
        <taxon>Magnoliopsida</taxon>
        <taxon>Liliopsida</taxon>
        <taxon>Zingiberales</taxon>
        <taxon>Zingiberaceae</taxon>
        <taxon>Zingiber</taxon>
    </lineage>
</organism>
<dbReference type="GO" id="GO:0005975">
    <property type="term" value="P:carbohydrate metabolic process"/>
    <property type="evidence" value="ECO:0007669"/>
    <property type="project" value="InterPro"/>
</dbReference>
<comment type="similarity">
    <text evidence="1">Belongs to the glycosyl hydrolase 13 family.</text>
</comment>
<keyword evidence="4" id="KW-1185">Reference proteome</keyword>
<evidence type="ECO:0000259" key="2">
    <source>
        <dbReference type="Pfam" id="PF02922"/>
    </source>
</evidence>
<dbReference type="EMBL" id="JACMSC010000020">
    <property type="protein sequence ID" value="KAG6472643.1"/>
    <property type="molecule type" value="Genomic_DNA"/>
</dbReference>
<reference evidence="3 4" key="1">
    <citation type="submission" date="2020-08" db="EMBL/GenBank/DDBJ databases">
        <title>Plant Genome Project.</title>
        <authorList>
            <person name="Zhang R.-G."/>
        </authorList>
    </citation>
    <scope>NUCLEOTIDE SEQUENCE [LARGE SCALE GENOMIC DNA]</scope>
    <source>
        <tissue evidence="3">Rhizome</tissue>
    </source>
</reference>
<dbReference type="InterPro" id="IPR004193">
    <property type="entry name" value="Glyco_hydro_13_N"/>
</dbReference>
<dbReference type="Gene3D" id="3.20.20.80">
    <property type="entry name" value="Glycosidases"/>
    <property type="match status" value="1"/>
</dbReference>
<feature type="domain" description="Glycoside hydrolase family 13 N-terminal" evidence="2">
    <location>
        <begin position="74"/>
        <end position="137"/>
    </location>
</feature>
<accession>A0A8J5ESA1</accession>
<dbReference type="InterPro" id="IPR013783">
    <property type="entry name" value="Ig-like_fold"/>
</dbReference>
<protein>
    <recommendedName>
        <fullName evidence="2">Glycoside hydrolase family 13 N-terminal domain-containing protein</fullName>
    </recommendedName>
</protein>
<dbReference type="Gene3D" id="2.60.40.10">
    <property type="entry name" value="Immunoglobulins"/>
    <property type="match status" value="2"/>
</dbReference>
<evidence type="ECO:0000313" key="4">
    <source>
        <dbReference type="Proteomes" id="UP000734854"/>
    </source>
</evidence>
<comment type="caution">
    <text evidence="3">The sequence shown here is derived from an EMBL/GenBank/DDBJ whole genome shotgun (WGS) entry which is preliminary data.</text>
</comment>
<dbReference type="GO" id="GO:0004553">
    <property type="term" value="F:hydrolase activity, hydrolyzing O-glycosyl compounds"/>
    <property type="evidence" value="ECO:0007669"/>
    <property type="project" value="InterPro"/>
</dbReference>
<dbReference type="AlphaFoldDB" id="A0A8J5ESA1"/>
<evidence type="ECO:0000313" key="3">
    <source>
        <dbReference type="EMBL" id="KAG6472643.1"/>
    </source>
</evidence>
<dbReference type="SUPFAM" id="SSF51445">
    <property type="entry name" value="(Trans)glycosidases"/>
    <property type="match status" value="1"/>
</dbReference>
<name>A0A8J5ESA1_ZINOF</name>
<dbReference type="SUPFAM" id="SSF81296">
    <property type="entry name" value="E set domains"/>
    <property type="match status" value="2"/>
</dbReference>
<evidence type="ECO:0000256" key="1">
    <source>
        <dbReference type="ARBA" id="ARBA00008061"/>
    </source>
</evidence>
<gene>
    <name evidence="3" type="ORF">ZIOFF_070117</name>
</gene>
<sequence>MANQCASPLLDAFHRTLLPDLDQDCKELSARGRFMINPSNVFDQSVEAQSIEEKTSEMLDADTSLKYSRGVASPLGVSVAENGINFAVFSRHATRVSLCLSKCEREDNQQMDDGMLEVPLDPQINKTGDVWHIYIEMYRHIVPKVSIRGEEEFGRVILRRVVKVEKSYRTIPIFRRACGSSGKTCCPQIPLTSHLEEVSSPSNASCCHLAEELHLLMSFHATLHCVTIFKRVVKVSDPPCIMPLYSKEVQKHGGSFQQFVEALDALGEASHCLTFIVEDSSIVAGGTKCFTHGLSQSGIVYGYRIDGPQGWGQGHRFDSSVILLDPYAKLVSGRKRFGDVSDKMSKFLGTYDFTSPPFDWGPDYKLPNIPETDLVIYEMNVRAFTADGSSGLDPDICGSYLGVIEKIPYLLELGINAVELLPAFEFDEFEFQRYPNPRNHMLHIVIRFMCDVFKINTWGYSTMNFFAPMSRYASSGGGSLVASHQFKEMVKALHNARIAGFIYFDNDSITTLDDSAPSIRLEALRRLEAGDVVDLICFNNESAFSCLEYGQPLVLTIP</sequence>
<dbReference type="Pfam" id="PF02922">
    <property type="entry name" value="CBM_48"/>
    <property type="match status" value="1"/>
</dbReference>
<dbReference type="InterPro" id="IPR017853">
    <property type="entry name" value="GH"/>
</dbReference>